<keyword evidence="1" id="KW-1133">Transmembrane helix</keyword>
<keyword evidence="1" id="KW-0472">Membrane</keyword>
<gene>
    <name evidence="2" type="ORF">ENJ42_01635</name>
</gene>
<protein>
    <submittedName>
        <fullName evidence="2">Uncharacterized protein</fullName>
    </submittedName>
</protein>
<name>A0A7C5M272_9PROT</name>
<dbReference type="InterPro" id="IPR011990">
    <property type="entry name" value="TPR-like_helical_dom_sf"/>
</dbReference>
<reference evidence="2" key="1">
    <citation type="journal article" date="2020" name="mSystems">
        <title>Genome- and Community-Level Interaction Insights into Carbon Utilization and Element Cycling Functions of Hydrothermarchaeota in Hydrothermal Sediment.</title>
        <authorList>
            <person name="Zhou Z."/>
            <person name="Liu Y."/>
            <person name="Xu W."/>
            <person name="Pan J."/>
            <person name="Luo Z.H."/>
            <person name="Li M."/>
        </authorList>
    </citation>
    <scope>NUCLEOTIDE SEQUENCE [LARGE SCALE GENOMIC DNA]</scope>
    <source>
        <strain evidence="2">HyVt-485</strain>
    </source>
</reference>
<organism evidence="2">
    <name type="scientific">Hellea balneolensis</name>
    <dbReference type="NCBI Taxonomy" id="287478"/>
    <lineage>
        <taxon>Bacteria</taxon>
        <taxon>Pseudomonadati</taxon>
        <taxon>Pseudomonadota</taxon>
        <taxon>Alphaproteobacteria</taxon>
        <taxon>Maricaulales</taxon>
        <taxon>Robiginitomaculaceae</taxon>
        <taxon>Hellea</taxon>
    </lineage>
</organism>
<feature type="non-terminal residue" evidence="2">
    <location>
        <position position="447"/>
    </location>
</feature>
<proteinExistence type="predicted"/>
<dbReference type="Gene3D" id="1.25.40.10">
    <property type="entry name" value="Tetratricopeptide repeat domain"/>
    <property type="match status" value="1"/>
</dbReference>
<keyword evidence="1" id="KW-0812">Transmembrane</keyword>
<dbReference type="EMBL" id="DRMJ01000077">
    <property type="protein sequence ID" value="HHL42295.1"/>
    <property type="molecule type" value="Genomic_DNA"/>
</dbReference>
<evidence type="ECO:0000256" key="1">
    <source>
        <dbReference type="SAM" id="Phobius"/>
    </source>
</evidence>
<dbReference type="AlphaFoldDB" id="A0A7C5M272"/>
<feature type="transmembrane region" description="Helical" evidence="1">
    <location>
        <begin position="398"/>
        <end position="416"/>
    </location>
</feature>
<comment type="caution">
    <text evidence="2">The sequence shown here is derived from an EMBL/GenBank/DDBJ whole genome shotgun (WGS) entry which is preliminary data.</text>
</comment>
<accession>A0A7C5M272</accession>
<dbReference type="Proteomes" id="UP000885830">
    <property type="component" value="Unassembled WGS sequence"/>
</dbReference>
<evidence type="ECO:0000313" key="2">
    <source>
        <dbReference type="EMBL" id="HHL42295.1"/>
    </source>
</evidence>
<sequence length="447" mass="50477">MAAYAQSPTPADDALALARTLARVDKNGPKAQELKDDYPNRQLQNRLMDRLLDRNDEDLDALFVVARRHGLANIDLFTAYRKLENSDQNNIKDSANYKLLIVASSTKDWIRANRALGFLALYHAKQKDSLPALRFANAALGKIPVNSYNLQIGDARYDTYDVLNTVFIYDRNLTKAVDAAKNMVQYGLQAERDIDRIGVIYNLSVLFAYARDYTTATKLSEMLVNMGSSLSQYENALANLGHGKNLVYQEKYKSALPFLKKARDLSPETIIGVSAKAKLALVYANLGKTNRALGLLREMESVSQQKPAYRERLRPMIDQVYARVYQTKGNYKRAFRYQEKWANAEIAKLENLAFEDRRKASEQLALSEKLARTEFKSLRTKTRLQAEVIVQEKRFRKALTGLLVALLIIILMLIAARIKLKKVNAELEIAAELAKAGEKAKATFLAV</sequence>
<dbReference type="SUPFAM" id="SSF48452">
    <property type="entry name" value="TPR-like"/>
    <property type="match status" value="1"/>
</dbReference>